<dbReference type="PANTHER" id="PTHR35446">
    <property type="entry name" value="SI:CH211-175M2.5"/>
    <property type="match status" value="1"/>
</dbReference>
<evidence type="ECO:0000313" key="3">
    <source>
        <dbReference type="Proteomes" id="UP000632339"/>
    </source>
</evidence>
<sequence length="191" mass="20935">MPHIPLPEHLPGITGLLEYSRVTAEPIRQLTQFILRGENSLSPGERELIATVVSHHNECRFCTAAHTAAADLLLGDTETCRIMKQDIDATPVSDKMKALLKIAKLVQVSGKAVTPEAVAFAKQQGATDVEIHDTVLIAGLFCLYNRYVDGMATVAPADSQFYRGLGQRLVDNGYNRLPNGYDHLKKQNQPA</sequence>
<protein>
    <submittedName>
        <fullName evidence="2">Carboxymuconolactone decarboxylase</fullName>
    </submittedName>
</protein>
<feature type="domain" description="Carboxymuconolactone decarboxylase-like" evidence="1">
    <location>
        <begin position="29"/>
        <end position="70"/>
    </location>
</feature>
<dbReference type="InterPro" id="IPR003779">
    <property type="entry name" value="CMD-like"/>
</dbReference>
<gene>
    <name evidence="2" type="ORF">GCM10010967_36270</name>
</gene>
<keyword evidence="3" id="KW-1185">Reference proteome</keyword>
<accession>A0ABQ2I322</accession>
<comment type="caution">
    <text evidence="2">The sequence shown here is derived from an EMBL/GenBank/DDBJ whole genome shotgun (WGS) entry which is preliminary data.</text>
</comment>
<reference evidence="3" key="1">
    <citation type="journal article" date="2019" name="Int. J. Syst. Evol. Microbiol.">
        <title>The Global Catalogue of Microorganisms (GCM) 10K type strain sequencing project: providing services to taxonomists for standard genome sequencing and annotation.</title>
        <authorList>
            <consortium name="The Broad Institute Genomics Platform"/>
            <consortium name="The Broad Institute Genome Sequencing Center for Infectious Disease"/>
            <person name="Wu L."/>
            <person name="Ma J."/>
        </authorList>
    </citation>
    <scope>NUCLEOTIDE SEQUENCE [LARGE SCALE GENOMIC DNA]</scope>
    <source>
        <strain evidence="3">CGMCC 1.6375</strain>
    </source>
</reference>
<dbReference type="InterPro" id="IPR029032">
    <property type="entry name" value="AhpD-like"/>
</dbReference>
<dbReference type="Proteomes" id="UP000632339">
    <property type="component" value="Unassembled WGS sequence"/>
</dbReference>
<dbReference type="Pfam" id="PF02627">
    <property type="entry name" value="CMD"/>
    <property type="match status" value="1"/>
</dbReference>
<proteinExistence type="predicted"/>
<dbReference type="PANTHER" id="PTHR35446:SF2">
    <property type="entry name" value="CARBOXYMUCONOLACTONE DECARBOXYLASE-LIKE DOMAIN-CONTAINING PROTEIN"/>
    <property type="match status" value="1"/>
</dbReference>
<dbReference type="Gene3D" id="1.20.1290.10">
    <property type="entry name" value="AhpD-like"/>
    <property type="match status" value="1"/>
</dbReference>
<dbReference type="InterPro" id="IPR004675">
    <property type="entry name" value="AhpD_core"/>
</dbReference>
<evidence type="ECO:0000259" key="1">
    <source>
        <dbReference type="Pfam" id="PF02627"/>
    </source>
</evidence>
<name>A0ABQ2I322_9BACT</name>
<organism evidence="2 3">
    <name type="scientific">Dyadobacter beijingensis</name>
    <dbReference type="NCBI Taxonomy" id="365489"/>
    <lineage>
        <taxon>Bacteria</taxon>
        <taxon>Pseudomonadati</taxon>
        <taxon>Bacteroidota</taxon>
        <taxon>Cytophagia</taxon>
        <taxon>Cytophagales</taxon>
        <taxon>Spirosomataceae</taxon>
        <taxon>Dyadobacter</taxon>
    </lineage>
</organism>
<dbReference type="EMBL" id="BMLI01000002">
    <property type="protein sequence ID" value="GGM99035.1"/>
    <property type="molecule type" value="Genomic_DNA"/>
</dbReference>
<dbReference type="SUPFAM" id="SSF69118">
    <property type="entry name" value="AhpD-like"/>
    <property type="match status" value="1"/>
</dbReference>
<dbReference type="NCBIfam" id="TIGR00778">
    <property type="entry name" value="ahpD_dom"/>
    <property type="match status" value="1"/>
</dbReference>
<evidence type="ECO:0000313" key="2">
    <source>
        <dbReference type="EMBL" id="GGM99035.1"/>
    </source>
</evidence>
<dbReference type="RefSeq" id="WP_019940224.1">
    <property type="nucleotide sequence ID" value="NZ_BMLI01000002.1"/>
</dbReference>